<reference evidence="4 5" key="1">
    <citation type="submission" date="2020-04" db="EMBL/GenBank/DDBJ databases">
        <authorList>
            <person name="De Canck E."/>
        </authorList>
    </citation>
    <scope>NUCLEOTIDE SEQUENCE [LARGE SCALE GENOMIC DNA]</scope>
    <source>
        <strain evidence="4 5">LMG 3458</strain>
    </source>
</reference>
<dbReference type="PROSITE" id="PS01124">
    <property type="entry name" value="HTH_ARAC_FAMILY_2"/>
    <property type="match status" value="1"/>
</dbReference>
<keyword evidence="1" id="KW-0805">Transcription regulation</keyword>
<evidence type="ECO:0000256" key="1">
    <source>
        <dbReference type="ARBA" id="ARBA00023015"/>
    </source>
</evidence>
<dbReference type="Pfam" id="PF12833">
    <property type="entry name" value="HTH_18"/>
    <property type="match status" value="1"/>
</dbReference>
<evidence type="ECO:0000259" key="3">
    <source>
        <dbReference type="PROSITE" id="PS01124"/>
    </source>
</evidence>
<dbReference type="Proteomes" id="UP000494111">
    <property type="component" value="Unassembled WGS sequence"/>
</dbReference>
<evidence type="ECO:0000313" key="5">
    <source>
        <dbReference type="Proteomes" id="UP000494111"/>
    </source>
</evidence>
<protein>
    <submittedName>
        <fullName evidence="4">HTH-type transcriptional activator RhaS</fullName>
    </submittedName>
</protein>
<evidence type="ECO:0000313" key="4">
    <source>
        <dbReference type="EMBL" id="CAB3721677.1"/>
    </source>
</evidence>
<sequence length="320" mass="35083">MPDHPTPDSAALPAQRQRMATLLQALAPQEGYNLTVLPDVRFLRSNRPLSSVPVLYDPGIVIVCQGRKRGYFGGQTYVYDERQCLVVSVPVPFTMETDASPEEPLLAIYMHLDFKLAADLMLQIDQAGGFKAAEPKGMLSSPMDGPLSASVLRFLEAMGSPMQAQILGPSLVREIYFHILTSDQGPSMRAALTMQGQFGKVVRALRRIHASFKEALGVDQLAREAGMSVPAFHVHFKAVTGTSPMQYLKSTRLHQARLLMVRNAITAAAASADVGYDSPSQFSREFKRLFGRSPVEEVKRMRAEFAVPPAFAASAYVSSH</sequence>
<dbReference type="InterPro" id="IPR009057">
    <property type="entry name" value="Homeodomain-like_sf"/>
</dbReference>
<evidence type="ECO:0000256" key="2">
    <source>
        <dbReference type="ARBA" id="ARBA00023163"/>
    </source>
</evidence>
<dbReference type="SMART" id="SM00342">
    <property type="entry name" value="HTH_ARAC"/>
    <property type="match status" value="1"/>
</dbReference>
<dbReference type="Gene3D" id="1.10.10.60">
    <property type="entry name" value="Homeodomain-like"/>
    <property type="match status" value="1"/>
</dbReference>
<dbReference type="RefSeq" id="WP_175193557.1">
    <property type="nucleotide sequence ID" value="NZ_CADIJO010000014.1"/>
</dbReference>
<dbReference type="GO" id="GO:0003700">
    <property type="term" value="F:DNA-binding transcription factor activity"/>
    <property type="evidence" value="ECO:0007669"/>
    <property type="project" value="InterPro"/>
</dbReference>
<dbReference type="Pfam" id="PF06719">
    <property type="entry name" value="AraC_N"/>
    <property type="match status" value="1"/>
</dbReference>
<dbReference type="SUPFAM" id="SSF46689">
    <property type="entry name" value="Homeodomain-like"/>
    <property type="match status" value="2"/>
</dbReference>
<dbReference type="EMBL" id="CADIJO010000014">
    <property type="protein sequence ID" value="CAB3721677.1"/>
    <property type="molecule type" value="Genomic_DNA"/>
</dbReference>
<dbReference type="InterPro" id="IPR009594">
    <property type="entry name" value="Tscrpt_reg_HTH_AraC_N"/>
</dbReference>
<dbReference type="PANTHER" id="PTHR43436">
    <property type="entry name" value="ARAC-FAMILY TRANSCRIPTIONAL REGULATOR"/>
    <property type="match status" value="1"/>
</dbReference>
<feature type="domain" description="HTH araC/xylS-type" evidence="3">
    <location>
        <begin position="202"/>
        <end position="300"/>
    </location>
</feature>
<keyword evidence="2" id="KW-0804">Transcription</keyword>
<dbReference type="GO" id="GO:0043565">
    <property type="term" value="F:sequence-specific DNA binding"/>
    <property type="evidence" value="ECO:0007669"/>
    <property type="project" value="InterPro"/>
</dbReference>
<organism evidence="4 5">
    <name type="scientific">Achromobacter deleyi</name>
    <dbReference type="NCBI Taxonomy" id="1353891"/>
    <lineage>
        <taxon>Bacteria</taxon>
        <taxon>Pseudomonadati</taxon>
        <taxon>Pseudomonadota</taxon>
        <taxon>Betaproteobacteria</taxon>
        <taxon>Burkholderiales</taxon>
        <taxon>Alcaligenaceae</taxon>
        <taxon>Achromobacter</taxon>
    </lineage>
</organism>
<name>A0A6S7B8B1_9BURK</name>
<accession>A0A6S7B8B1</accession>
<dbReference type="AlphaFoldDB" id="A0A6S7B8B1"/>
<dbReference type="InterPro" id="IPR018060">
    <property type="entry name" value="HTH_AraC"/>
</dbReference>
<gene>
    <name evidence="4" type="primary">rhaS_7</name>
    <name evidence="4" type="ORF">LMG3458_04020</name>
</gene>
<proteinExistence type="predicted"/>
<dbReference type="PANTHER" id="PTHR43436:SF2">
    <property type="entry name" value="ARAC_XYLS FAMILY TRANSCRIPTIONAL REGULATOR"/>
    <property type="match status" value="1"/>
</dbReference>